<name>A0A2R8CND3_9GAMM</name>
<protein>
    <submittedName>
        <fullName evidence="1">Uncharacterized protein</fullName>
    </submittedName>
</protein>
<reference evidence="2" key="1">
    <citation type="submission" date="2018-03" db="EMBL/GenBank/DDBJ databases">
        <authorList>
            <person name="Navarro De La Torre S."/>
        </authorList>
    </citation>
    <scope>NUCLEOTIDE SEQUENCE [LARGE SCALE GENOMIC DNA]</scope>
    <source>
        <strain evidence="2">EAod3</strain>
    </source>
</reference>
<dbReference type="Proteomes" id="UP000244934">
    <property type="component" value="Unassembled WGS sequence"/>
</dbReference>
<keyword evidence="2" id="KW-1185">Reference proteome</keyword>
<sequence length="67" mass="7317">MKMPFSLRVMHIRQRLQCSGPARKAPLMGAPVRAPFSNAKGPGKPGPFMTSDTCYATAGCDSKRFCR</sequence>
<gene>
    <name evidence="1" type="ORF">KSP9073_02367</name>
</gene>
<dbReference type="EMBL" id="ONZI01000003">
    <property type="protein sequence ID" value="SPJ34333.1"/>
    <property type="molecule type" value="Genomic_DNA"/>
</dbReference>
<evidence type="ECO:0000313" key="2">
    <source>
        <dbReference type="Proteomes" id="UP000244934"/>
    </source>
</evidence>
<accession>A0A2R8CND3</accession>
<evidence type="ECO:0000313" key="1">
    <source>
        <dbReference type="EMBL" id="SPJ34333.1"/>
    </source>
</evidence>
<dbReference type="AlphaFoldDB" id="A0A2R8CND3"/>
<organism evidence="1 2">
    <name type="scientific">Kushneria phyllosphaerae</name>
    <dbReference type="NCBI Taxonomy" id="2100822"/>
    <lineage>
        <taxon>Bacteria</taxon>
        <taxon>Pseudomonadati</taxon>
        <taxon>Pseudomonadota</taxon>
        <taxon>Gammaproteobacteria</taxon>
        <taxon>Oceanospirillales</taxon>
        <taxon>Halomonadaceae</taxon>
        <taxon>Kushneria</taxon>
    </lineage>
</organism>
<proteinExistence type="predicted"/>